<keyword evidence="4 11" id="KW-0812">Transmembrane</keyword>
<dbReference type="InterPro" id="IPR020903">
    <property type="entry name" value="ENaC_CS"/>
</dbReference>
<evidence type="ECO:0000256" key="10">
    <source>
        <dbReference type="ARBA" id="ARBA00023303"/>
    </source>
</evidence>
<evidence type="ECO:0000256" key="3">
    <source>
        <dbReference type="ARBA" id="ARBA00022461"/>
    </source>
</evidence>
<organism evidence="13 14">
    <name type="scientific">Brachionus plicatilis</name>
    <name type="common">Marine rotifer</name>
    <name type="synonym">Brachionus muelleri</name>
    <dbReference type="NCBI Taxonomy" id="10195"/>
    <lineage>
        <taxon>Eukaryota</taxon>
        <taxon>Metazoa</taxon>
        <taxon>Spiralia</taxon>
        <taxon>Gnathifera</taxon>
        <taxon>Rotifera</taxon>
        <taxon>Eurotatoria</taxon>
        <taxon>Monogononta</taxon>
        <taxon>Pseudotrocha</taxon>
        <taxon>Ploima</taxon>
        <taxon>Brachionidae</taxon>
        <taxon>Brachionus</taxon>
    </lineage>
</organism>
<dbReference type="OrthoDB" id="6021021at2759"/>
<keyword evidence="14" id="KW-1185">Reference proteome</keyword>
<keyword evidence="8 12" id="KW-0472">Membrane</keyword>
<evidence type="ECO:0000256" key="1">
    <source>
        <dbReference type="ARBA" id="ARBA00004141"/>
    </source>
</evidence>
<keyword evidence="5 12" id="KW-1133">Transmembrane helix</keyword>
<sequence>MLWIIKFSRKYVKLFENIFIKNSHLILEMSNKRQKIIQVLKNAGHSTTSHGLSHILKTKSIFLKFMWILFLFSSCGSCCYLIATSIMNFLKWEVVTKIDIVTEIPSIFPTISICTANPIQNNFSLNFVDQVLKGSGISNNSWFESNGINYQFKFLFSKYLSMSNVYNLSDQERENFGMKINKSIISCYYSTNPCNLSLDFEYHYDNMHSNCIKFNSGKKTELKKASKPGLINGLQMEIYVDEPNENSLSTASGLYLIVHNNSQESHFPEGFTVPVGKQVNIAVQREFISKKARPYSECTQNLDSVNAFDSDLYRTIIQSGKPYRREMCYDLCLQEIIIEKCKCQDMISYSFPNMSYCMSLNHIFCDYEEFSHFYTENIEEKCGRKCPLECDTIKYPVTLTYLDYPTEAYYNKLIKEPIFKNMSGLTYEKLKKKMIFLNIYYSEFQYKKIQEVEKMTIIDLVAGIGGTMGLFIGISFLSLIEIIHVAFEIVFVILENEKNTNKVQTVLVGSK</sequence>
<evidence type="ECO:0000256" key="5">
    <source>
        <dbReference type="ARBA" id="ARBA00022989"/>
    </source>
</evidence>
<proteinExistence type="inferred from homology"/>
<dbReference type="AlphaFoldDB" id="A0A3M7QCV4"/>
<keyword evidence="2 11" id="KW-0813">Transport</keyword>
<comment type="subcellular location">
    <subcellularLocation>
        <location evidence="1">Membrane</location>
        <topology evidence="1">Multi-pass membrane protein</topology>
    </subcellularLocation>
</comment>
<dbReference type="InterPro" id="IPR001873">
    <property type="entry name" value="ENaC"/>
</dbReference>
<protein>
    <submittedName>
        <fullName evidence="13">Acid-sensing ion channel 5</fullName>
    </submittedName>
</protein>
<dbReference type="PANTHER" id="PTHR11690">
    <property type="entry name" value="AMILORIDE-SENSITIVE SODIUM CHANNEL-RELATED"/>
    <property type="match status" value="1"/>
</dbReference>
<keyword evidence="7 11" id="KW-0406">Ion transport</keyword>
<dbReference type="Gene3D" id="2.60.470.10">
    <property type="entry name" value="Acid-sensing ion channels like domains"/>
    <property type="match status" value="1"/>
</dbReference>
<evidence type="ECO:0000256" key="9">
    <source>
        <dbReference type="ARBA" id="ARBA00023201"/>
    </source>
</evidence>
<evidence type="ECO:0000256" key="2">
    <source>
        <dbReference type="ARBA" id="ARBA00022448"/>
    </source>
</evidence>
<reference evidence="13 14" key="1">
    <citation type="journal article" date="2018" name="Sci. Rep.">
        <title>Genomic signatures of local adaptation to the degree of environmental predictability in rotifers.</title>
        <authorList>
            <person name="Franch-Gras L."/>
            <person name="Hahn C."/>
            <person name="Garcia-Roger E.M."/>
            <person name="Carmona M.J."/>
            <person name="Serra M."/>
            <person name="Gomez A."/>
        </authorList>
    </citation>
    <scope>NUCLEOTIDE SEQUENCE [LARGE SCALE GENOMIC DNA]</scope>
    <source>
        <strain evidence="13">HYR1</strain>
    </source>
</reference>
<comment type="similarity">
    <text evidence="11">Belongs to the amiloride-sensitive sodium channel (TC 1.A.6) family.</text>
</comment>
<dbReference type="GO" id="GO:0015280">
    <property type="term" value="F:ligand-gated sodium channel activity"/>
    <property type="evidence" value="ECO:0007669"/>
    <property type="project" value="TreeGrafter"/>
</dbReference>
<evidence type="ECO:0000313" key="14">
    <source>
        <dbReference type="Proteomes" id="UP000276133"/>
    </source>
</evidence>
<dbReference type="Pfam" id="PF00858">
    <property type="entry name" value="ASC"/>
    <property type="match status" value="1"/>
</dbReference>
<dbReference type="EMBL" id="REGN01006495">
    <property type="protein sequence ID" value="RNA09267.1"/>
    <property type="molecule type" value="Genomic_DNA"/>
</dbReference>
<dbReference type="PRINTS" id="PR01078">
    <property type="entry name" value="AMINACHANNEL"/>
</dbReference>
<gene>
    <name evidence="13" type="ORF">BpHYR1_020194</name>
</gene>
<feature type="transmembrane region" description="Helical" evidence="12">
    <location>
        <begin position="468"/>
        <end position="494"/>
    </location>
</feature>
<keyword evidence="9 11" id="KW-0739">Sodium transport</keyword>
<evidence type="ECO:0000256" key="8">
    <source>
        <dbReference type="ARBA" id="ARBA00023136"/>
    </source>
</evidence>
<keyword evidence="3 11" id="KW-0894">Sodium channel</keyword>
<accession>A0A3M7QCV4</accession>
<keyword evidence="10 11" id="KW-0407">Ion channel</keyword>
<comment type="caution">
    <text evidence="13">The sequence shown here is derived from an EMBL/GenBank/DDBJ whole genome shotgun (WGS) entry which is preliminary data.</text>
</comment>
<evidence type="ECO:0000256" key="11">
    <source>
        <dbReference type="RuleBase" id="RU000679"/>
    </source>
</evidence>
<dbReference type="PROSITE" id="PS01206">
    <property type="entry name" value="ASC"/>
    <property type="match status" value="1"/>
</dbReference>
<evidence type="ECO:0000313" key="13">
    <source>
        <dbReference type="EMBL" id="RNA09267.1"/>
    </source>
</evidence>
<dbReference type="Gene3D" id="1.10.287.770">
    <property type="entry name" value="YojJ-like"/>
    <property type="match status" value="1"/>
</dbReference>
<name>A0A3M7QCV4_BRAPC</name>
<dbReference type="GO" id="GO:0005886">
    <property type="term" value="C:plasma membrane"/>
    <property type="evidence" value="ECO:0007669"/>
    <property type="project" value="TreeGrafter"/>
</dbReference>
<evidence type="ECO:0000256" key="12">
    <source>
        <dbReference type="SAM" id="Phobius"/>
    </source>
</evidence>
<keyword evidence="6" id="KW-0915">Sodium</keyword>
<evidence type="ECO:0000256" key="4">
    <source>
        <dbReference type="ARBA" id="ARBA00022692"/>
    </source>
</evidence>
<feature type="transmembrane region" description="Helical" evidence="12">
    <location>
        <begin position="61"/>
        <end position="83"/>
    </location>
</feature>
<evidence type="ECO:0000256" key="7">
    <source>
        <dbReference type="ARBA" id="ARBA00023065"/>
    </source>
</evidence>
<dbReference type="PANTHER" id="PTHR11690:SF248">
    <property type="entry name" value="PICKPOCKET 17, ISOFORM A"/>
    <property type="match status" value="1"/>
</dbReference>
<evidence type="ECO:0000256" key="6">
    <source>
        <dbReference type="ARBA" id="ARBA00023053"/>
    </source>
</evidence>
<dbReference type="Proteomes" id="UP000276133">
    <property type="component" value="Unassembled WGS sequence"/>
</dbReference>